<dbReference type="InterPro" id="IPR036058">
    <property type="entry name" value="Kazal_dom_sf"/>
</dbReference>
<organism evidence="4">
    <name type="scientific">Daucus carota subsp. sativus</name>
    <name type="common">Carrot</name>
    <dbReference type="NCBI Taxonomy" id="79200"/>
    <lineage>
        <taxon>Eukaryota</taxon>
        <taxon>Viridiplantae</taxon>
        <taxon>Streptophyta</taxon>
        <taxon>Embryophyta</taxon>
        <taxon>Tracheophyta</taxon>
        <taxon>Spermatophyta</taxon>
        <taxon>Magnoliopsida</taxon>
        <taxon>eudicotyledons</taxon>
        <taxon>Gunneridae</taxon>
        <taxon>Pentapetalae</taxon>
        <taxon>asterids</taxon>
        <taxon>campanulids</taxon>
        <taxon>Apiales</taxon>
        <taxon>Apiaceae</taxon>
        <taxon>Apioideae</taxon>
        <taxon>Scandiceae</taxon>
        <taxon>Daucinae</taxon>
        <taxon>Daucus</taxon>
        <taxon>Daucus sect. Daucus</taxon>
    </lineage>
</organism>
<dbReference type="OMA" id="ACDGNDS"/>
<dbReference type="EMBL" id="LNRQ01000003">
    <property type="protein sequence ID" value="KZN00349.1"/>
    <property type="molecule type" value="Genomic_DNA"/>
</dbReference>
<sequence length="111" mass="11892">MSRKHFLISLFILIITLHTLPTVRSTSDDSNLCSNSPISLCPISCFRPDPVCGTDGVTYWCGCGDAHCAGTRVAKLGACDGNDSSVSGQALLLINILWLTLLAFFVLFGLL</sequence>
<feature type="signal peptide" evidence="2">
    <location>
        <begin position="1"/>
        <end position="25"/>
    </location>
</feature>
<proteinExistence type="predicted"/>
<dbReference type="STRING" id="79200.A0A165ZRY3"/>
<dbReference type="PANTHER" id="PTHR34376">
    <property type="entry name" value="SERINE PROTEASE INHIBITOR, KAZAL-TYPE FAMILY PROTEIN"/>
    <property type="match status" value="1"/>
</dbReference>
<keyword evidence="1" id="KW-0812">Transmembrane</keyword>
<accession>A0A165ZRY3</accession>
<keyword evidence="2" id="KW-0732">Signal</keyword>
<reference evidence="5" key="2">
    <citation type="submission" date="2022-03" db="EMBL/GenBank/DDBJ databases">
        <title>Draft title - Genomic analysis of global carrot germplasm unveils the trajectory of domestication and the origin of high carotenoid orange carrot.</title>
        <authorList>
            <person name="Iorizzo M."/>
            <person name="Ellison S."/>
            <person name="Senalik D."/>
            <person name="Macko-Podgorni A."/>
            <person name="Grzebelus D."/>
            <person name="Bostan H."/>
            <person name="Rolling W."/>
            <person name="Curaba J."/>
            <person name="Simon P."/>
        </authorList>
    </citation>
    <scope>NUCLEOTIDE SEQUENCE</scope>
    <source>
        <tissue evidence="5">Leaf</tissue>
    </source>
</reference>
<keyword evidence="1" id="KW-1133">Transmembrane helix</keyword>
<dbReference type="Proteomes" id="UP000077755">
    <property type="component" value="Chromosome 3"/>
</dbReference>
<dbReference type="Gramene" id="KZN00349">
    <property type="protein sequence ID" value="KZN00349"/>
    <property type="gene ID" value="DCAR_009103"/>
</dbReference>
<evidence type="ECO:0000313" key="5">
    <source>
        <dbReference type="EMBL" id="WOG91049.1"/>
    </source>
</evidence>
<name>A0A165ZRY3_DAUCS</name>
<dbReference type="SUPFAM" id="SSF100895">
    <property type="entry name" value="Kazal-type serine protease inhibitors"/>
    <property type="match status" value="1"/>
</dbReference>
<protein>
    <recommendedName>
        <fullName evidence="3">Kazal-like domain-containing protein</fullName>
    </recommendedName>
</protein>
<reference evidence="4" key="1">
    <citation type="journal article" date="2016" name="Nat. Genet.">
        <title>A high-quality carrot genome assembly provides new insights into carotenoid accumulation and asterid genome evolution.</title>
        <authorList>
            <person name="Iorizzo M."/>
            <person name="Ellison S."/>
            <person name="Senalik D."/>
            <person name="Zeng P."/>
            <person name="Satapoomin P."/>
            <person name="Huang J."/>
            <person name="Bowman M."/>
            <person name="Iovene M."/>
            <person name="Sanseverino W."/>
            <person name="Cavagnaro P."/>
            <person name="Yildiz M."/>
            <person name="Macko-Podgorni A."/>
            <person name="Moranska E."/>
            <person name="Grzebelus E."/>
            <person name="Grzebelus D."/>
            <person name="Ashrafi H."/>
            <person name="Zheng Z."/>
            <person name="Cheng S."/>
            <person name="Spooner D."/>
            <person name="Van Deynze A."/>
            <person name="Simon P."/>
        </authorList>
    </citation>
    <scope>NUCLEOTIDE SEQUENCE [LARGE SCALE GENOMIC DNA]</scope>
    <source>
        <tissue evidence="4">Leaf</tissue>
    </source>
</reference>
<evidence type="ECO:0000313" key="4">
    <source>
        <dbReference type="EMBL" id="KZN00349.1"/>
    </source>
</evidence>
<dbReference type="PANTHER" id="PTHR34376:SF2">
    <property type="entry name" value="SERINE PROTEASE INHIBITOR, KAZAL-TYPE FAMILY PROTEIN"/>
    <property type="match status" value="1"/>
</dbReference>
<dbReference type="InterPro" id="IPR002350">
    <property type="entry name" value="Kazal_dom"/>
</dbReference>
<dbReference type="PROSITE" id="PS51465">
    <property type="entry name" value="KAZAL_2"/>
    <property type="match status" value="1"/>
</dbReference>
<feature type="chain" id="PRO_5007870189" description="Kazal-like domain-containing protein" evidence="2">
    <location>
        <begin position="26"/>
        <end position="111"/>
    </location>
</feature>
<gene>
    <name evidence="4" type="ORF">DCAR_009103</name>
    <name evidence="5" type="ORF">DCAR_0310297</name>
</gene>
<evidence type="ECO:0000256" key="2">
    <source>
        <dbReference type="SAM" id="SignalP"/>
    </source>
</evidence>
<dbReference type="EMBL" id="CP093345">
    <property type="protein sequence ID" value="WOG91049.1"/>
    <property type="molecule type" value="Genomic_DNA"/>
</dbReference>
<keyword evidence="1" id="KW-0472">Membrane</keyword>
<feature type="domain" description="Kazal-like" evidence="3">
    <location>
        <begin position="27"/>
        <end position="81"/>
    </location>
</feature>
<dbReference type="Gene3D" id="3.30.60.30">
    <property type="match status" value="1"/>
</dbReference>
<dbReference type="AlphaFoldDB" id="A0A165ZRY3"/>
<feature type="transmembrane region" description="Helical" evidence="1">
    <location>
        <begin position="90"/>
        <end position="110"/>
    </location>
</feature>
<evidence type="ECO:0000313" key="6">
    <source>
        <dbReference type="Proteomes" id="UP000077755"/>
    </source>
</evidence>
<evidence type="ECO:0000256" key="1">
    <source>
        <dbReference type="SAM" id="Phobius"/>
    </source>
</evidence>
<evidence type="ECO:0000259" key="3">
    <source>
        <dbReference type="PROSITE" id="PS51465"/>
    </source>
</evidence>
<dbReference type="FunFam" id="3.30.60.30:FF:000116">
    <property type="entry name" value="Serine protease inhibitor, Kazal-type family protein"/>
    <property type="match status" value="1"/>
</dbReference>
<keyword evidence="6" id="KW-1185">Reference proteome</keyword>